<accession>A0A7H0GNE9</accession>
<proteinExistence type="inferred from homology"/>
<dbReference type="PANTHER" id="PTHR30151">
    <property type="entry name" value="ALKANE SULFONATE ABC TRANSPORTER-RELATED, MEMBRANE SUBUNIT"/>
    <property type="match status" value="1"/>
</dbReference>
<evidence type="ECO:0000259" key="9">
    <source>
        <dbReference type="PROSITE" id="PS50928"/>
    </source>
</evidence>
<evidence type="ECO:0000313" key="11">
    <source>
        <dbReference type="Proteomes" id="UP000516028"/>
    </source>
</evidence>
<dbReference type="SUPFAM" id="SSF161098">
    <property type="entry name" value="MetI-like"/>
    <property type="match status" value="1"/>
</dbReference>
<keyword evidence="6 7" id="KW-0472">Membrane</keyword>
<dbReference type="Proteomes" id="UP000516028">
    <property type="component" value="Chromosome"/>
</dbReference>
<dbReference type="GO" id="GO:0042918">
    <property type="term" value="P:alkanesulfonate transmembrane transport"/>
    <property type="evidence" value="ECO:0007669"/>
    <property type="project" value="UniProtKB-ARBA"/>
</dbReference>
<sequence>MSEVATLDQIPQASTHKAVRVSPQQTPPSQPKGPVKTSRFKTPGEGSSVGISIVTVAVLLSLWFAATNLGWVKPLFLPSPQAVFQQFYEYLTGQANDKPLWQHFSASLLRVTVAFWLAFIVAVPLGIAMGMSRIARGVFDPPIEFYRPLPPLAYLPLIIIWFGIDETPKILLIFLSCFAPLALAARSGMRSAAQEQINAAYSMGASYWQVIRYVIIPAALPDILVGMRIAIGFGWTTLVAAEMVAANVGLGQMVLNASNFLRTDIVIMGIIVIGVVAYVFDLFMRWVEKRLVPWKGRM</sequence>
<feature type="transmembrane region" description="Helical" evidence="7">
    <location>
        <begin position="113"/>
        <end position="133"/>
    </location>
</feature>
<dbReference type="Gene3D" id="1.10.3720.10">
    <property type="entry name" value="MetI-like"/>
    <property type="match status" value="1"/>
</dbReference>
<dbReference type="InterPro" id="IPR035906">
    <property type="entry name" value="MetI-like_sf"/>
</dbReference>
<evidence type="ECO:0000256" key="4">
    <source>
        <dbReference type="ARBA" id="ARBA00022692"/>
    </source>
</evidence>
<comment type="subcellular location">
    <subcellularLocation>
        <location evidence="1 7">Cell membrane</location>
        <topology evidence="1 7">Multi-pass membrane protein</topology>
    </subcellularLocation>
</comment>
<dbReference type="AlphaFoldDB" id="A0A7H0GNE9"/>
<comment type="similarity">
    <text evidence="7">Belongs to the binding-protein-dependent transport system permease family.</text>
</comment>
<dbReference type="FunFam" id="1.10.3720.10:FF:000003">
    <property type="entry name" value="Aliphatic sulfonate ABC transporter permease"/>
    <property type="match status" value="1"/>
</dbReference>
<evidence type="ECO:0000256" key="8">
    <source>
        <dbReference type="SAM" id="MobiDB-lite"/>
    </source>
</evidence>
<dbReference type="PROSITE" id="PS50928">
    <property type="entry name" value="ABC_TM1"/>
    <property type="match status" value="1"/>
</dbReference>
<dbReference type="KEGG" id="daer:H9K75_07935"/>
<evidence type="ECO:0000256" key="3">
    <source>
        <dbReference type="ARBA" id="ARBA00022475"/>
    </source>
</evidence>
<evidence type="ECO:0000313" key="10">
    <source>
        <dbReference type="EMBL" id="QNP49815.1"/>
    </source>
</evidence>
<dbReference type="RefSeq" id="WP_187725355.1">
    <property type="nucleotide sequence ID" value="NZ_CP060783.1"/>
</dbReference>
<gene>
    <name evidence="10" type="ORF">H9K75_07935</name>
</gene>
<keyword evidence="11" id="KW-1185">Reference proteome</keyword>
<reference evidence="10 11" key="1">
    <citation type="submission" date="2020-08" db="EMBL/GenBank/DDBJ databases">
        <title>Genome sequence of Diaphorobacter aerolatus KACC 16536T.</title>
        <authorList>
            <person name="Hyun D.-W."/>
            <person name="Bae J.-W."/>
        </authorList>
    </citation>
    <scope>NUCLEOTIDE SEQUENCE [LARGE SCALE GENOMIC DNA]</scope>
    <source>
        <strain evidence="10 11">KACC 16536</strain>
    </source>
</reference>
<dbReference type="InterPro" id="IPR000515">
    <property type="entry name" value="MetI-like"/>
</dbReference>
<feature type="transmembrane region" description="Helical" evidence="7">
    <location>
        <begin position="265"/>
        <end position="287"/>
    </location>
</feature>
<keyword evidence="2 7" id="KW-0813">Transport</keyword>
<evidence type="ECO:0000256" key="6">
    <source>
        <dbReference type="ARBA" id="ARBA00023136"/>
    </source>
</evidence>
<feature type="domain" description="ABC transmembrane type-1" evidence="9">
    <location>
        <begin position="104"/>
        <end position="284"/>
    </location>
</feature>
<dbReference type="PANTHER" id="PTHR30151:SF25">
    <property type="entry name" value="TAURINE TRANSPORT SYSTEM PERMEASE PROTEIN TAUC"/>
    <property type="match status" value="1"/>
</dbReference>
<evidence type="ECO:0000256" key="1">
    <source>
        <dbReference type="ARBA" id="ARBA00004651"/>
    </source>
</evidence>
<keyword evidence="4 7" id="KW-0812">Transmembrane</keyword>
<evidence type="ECO:0000256" key="7">
    <source>
        <dbReference type="RuleBase" id="RU363032"/>
    </source>
</evidence>
<name>A0A7H0GNE9_9BURK</name>
<dbReference type="Pfam" id="PF00528">
    <property type="entry name" value="BPD_transp_1"/>
    <property type="match status" value="1"/>
</dbReference>
<organism evidence="10 11">
    <name type="scientific">Diaphorobacter aerolatus</name>
    <dbReference type="NCBI Taxonomy" id="1288495"/>
    <lineage>
        <taxon>Bacteria</taxon>
        <taxon>Pseudomonadati</taxon>
        <taxon>Pseudomonadota</taxon>
        <taxon>Betaproteobacteria</taxon>
        <taxon>Burkholderiales</taxon>
        <taxon>Comamonadaceae</taxon>
        <taxon>Diaphorobacter</taxon>
    </lineage>
</organism>
<feature type="region of interest" description="Disordered" evidence="8">
    <location>
        <begin position="1"/>
        <end position="43"/>
    </location>
</feature>
<evidence type="ECO:0000256" key="2">
    <source>
        <dbReference type="ARBA" id="ARBA00022448"/>
    </source>
</evidence>
<dbReference type="EMBL" id="CP060783">
    <property type="protein sequence ID" value="QNP49815.1"/>
    <property type="molecule type" value="Genomic_DNA"/>
</dbReference>
<keyword evidence="3" id="KW-1003">Cell membrane</keyword>
<dbReference type="GO" id="GO:0010438">
    <property type="term" value="P:cellular response to sulfur starvation"/>
    <property type="evidence" value="ECO:0007669"/>
    <property type="project" value="TreeGrafter"/>
</dbReference>
<feature type="transmembrane region" description="Helical" evidence="7">
    <location>
        <begin position="210"/>
        <end position="231"/>
    </location>
</feature>
<feature type="transmembrane region" description="Helical" evidence="7">
    <location>
        <begin position="145"/>
        <end position="164"/>
    </location>
</feature>
<protein>
    <submittedName>
        <fullName evidence="10">ABC transporter permease subunit</fullName>
    </submittedName>
</protein>
<dbReference type="GO" id="GO:0005886">
    <property type="term" value="C:plasma membrane"/>
    <property type="evidence" value="ECO:0007669"/>
    <property type="project" value="UniProtKB-SubCell"/>
</dbReference>
<keyword evidence="5 7" id="KW-1133">Transmembrane helix</keyword>
<feature type="transmembrane region" description="Helical" evidence="7">
    <location>
        <begin position="46"/>
        <end position="66"/>
    </location>
</feature>
<feature type="transmembrane region" description="Helical" evidence="7">
    <location>
        <begin position="170"/>
        <end position="189"/>
    </location>
</feature>
<dbReference type="CDD" id="cd06261">
    <property type="entry name" value="TM_PBP2"/>
    <property type="match status" value="1"/>
</dbReference>
<evidence type="ECO:0000256" key="5">
    <source>
        <dbReference type="ARBA" id="ARBA00022989"/>
    </source>
</evidence>